<evidence type="ECO:0000313" key="5">
    <source>
        <dbReference type="Proteomes" id="UP001152561"/>
    </source>
</evidence>
<dbReference type="PANTHER" id="PTHR35499">
    <property type="entry name" value="OS05G0128300 PROTEIN"/>
    <property type="match status" value="1"/>
</dbReference>
<reference evidence="5" key="1">
    <citation type="journal article" date="2023" name="Proc. Natl. Acad. Sci. U.S.A.">
        <title>Genomic and structural basis for evolution of tropane alkaloid biosynthesis.</title>
        <authorList>
            <person name="Wanga Y.-J."/>
            <person name="Taina T."/>
            <person name="Yua J.-Y."/>
            <person name="Lia J."/>
            <person name="Xua B."/>
            <person name="Chenc J."/>
            <person name="D'Auriad J.C."/>
            <person name="Huanga J.-P."/>
            <person name="Huanga S.-X."/>
        </authorList>
    </citation>
    <scope>NUCLEOTIDE SEQUENCE [LARGE SCALE GENOMIC DNA]</scope>
    <source>
        <strain evidence="5">cv. KIB-2019</strain>
    </source>
</reference>
<protein>
    <recommendedName>
        <fullName evidence="3">DUF3741 domain-containing protein</fullName>
    </recommendedName>
</protein>
<feature type="domain" description="DUF3741" evidence="3">
    <location>
        <begin position="22"/>
        <end position="36"/>
    </location>
</feature>
<sequence length="299" mass="34786">MCSSSLPTHPAEAELDVVVCERAPGVVARLMGLESMSPFTTRPSISLRELESTKVRNHSFPEIPSTFLELEDENFFILSFESRGIVASKQRKNEIKQLRRRKEKLNNKTVNNENLPKKSDDKVIIMHNTATQRFPKLKESTNIFQPTHNSLQNLSSKSFKLIQDTEGEISITMKRRKKKKKKKEKFSRPTSSRSKRTLSEELENYRKLKLIGDNNRVEANKSSEGICDESWKRGYKDEYYVPLWRDICRLAGRETVERNWLHREICKFEYCKEIGGRIGLQILDHMLEELVDQLVGQPL</sequence>
<name>A0A9Q1QY22_9SOLA</name>
<proteinExistence type="predicted"/>
<gene>
    <name evidence="4" type="ORF">K7X08_011845</name>
</gene>
<keyword evidence="5" id="KW-1185">Reference proteome</keyword>
<dbReference type="InterPro" id="IPR032795">
    <property type="entry name" value="DUF3741-assoc"/>
</dbReference>
<evidence type="ECO:0000256" key="2">
    <source>
        <dbReference type="SAM" id="MobiDB-lite"/>
    </source>
</evidence>
<feature type="region of interest" description="Disordered" evidence="2">
    <location>
        <begin position="170"/>
        <end position="198"/>
    </location>
</feature>
<dbReference type="OrthoDB" id="1924799at2759"/>
<dbReference type="PANTHER" id="PTHR35499:SF1">
    <property type="entry name" value="DUF3741 DOMAIN-CONTAINING PROTEIN"/>
    <property type="match status" value="1"/>
</dbReference>
<evidence type="ECO:0000259" key="3">
    <source>
        <dbReference type="Pfam" id="PF14383"/>
    </source>
</evidence>
<comment type="caution">
    <text evidence="4">The sequence shown here is derived from an EMBL/GenBank/DDBJ whole genome shotgun (WGS) entry which is preliminary data.</text>
</comment>
<organism evidence="4 5">
    <name type="scientific">Anisodus acutangulus</name>
    <dbReference type="NCBI Taxonomy" id="402998"/>
    <lineage>
        <taxon>Eukaryota</taxon>
        <taxon>Viridiplantae</taxon>
        <taxon>Streptophyta</taxon>
        <taxon>Embryophyta</taxon>
        <taxon>Tracheophyta</taxon>
        <taxon>Spermatophyta</taxon>
        <taxon>Magnoliopsida</taxon>
        <taxon>eudicotyledons</taxon>
        <taxon>Gunneridae</taxon>
        <taxon>Pentapetalae</taxon>
        <taxon>asterids</taxon>
        <taxon>lamiids</taxon>
        <taxon>Solanales</taxon>
        <taxon>Solanaceae</taxon>
        <taxon>Solanoideae</taxon>
        <taxon>Hyoscyameae</taxon>
        <taxon>Anisodus</taxon>
    </lineage>
</organism>
<accession>A0A9Q1QY22</accession>
<dbReference type="Pfam" id="PF14383">
    <property type="entry name" value="VARLMGL"/>
    <property type="match status" value="1"/>
</dbReference>
<dbReference type="AlphaFoldDB" id="A0A9Q1QY22"/>
<feature type="coiled-coil region" evidence="1">
    <location>
        <begin position="88"/>
        <end position="115"/>
    </location>
</feature>
<evidence type="ECO:0000313" key="4">
    <source>
        <dbReference type="EMBL" id="KAJ8531922.1"/>
    </source>
</evidence>
<feature type="compositionally biased region" description="Basic residues" evidence="2">
    <location>
        <begin position="173"/>
        <end position="185"/>
    </location>
</feature>
<evidence type="ECO:0000256" key="1">
    <source>
        <dbReference type="SAM" id="Coils"/>
    </source>
</evidence>
<keyword evidence="1" id="KW-0175">Coiled coil</keyword>
<dbReference type="Proteomes" id="UP001152561">
    <property type="component" value="Unassembled WGS sequence"/>
</dbReference>
<dbReference type="EMBL" id="JAJAGQ010000020">
    <property type="protein sequence ID" value="KAJ8531922.1"/>
    <property type="molecule type" value="Genomic_DNA"/>
</dbReference>